<dbReference type="GO" id="GO:0006260">
    <property type="term" value="P:DNA replication"/>
    <property type="evidence" value="ECO:0007669"/>
    <property type="project" value="InterPro"/>
</dbReference>
<dbReference type="PROSITE" id="PS50935">
    <property type="entry name" value="SSB"/>
    <property type="match status" value="1"/>
</dbReference>
<feature type="region of interest" description="Disordered" evidence="3">
    <location>
        <begin position="105"/>
        <end position="135"/>
    </location>
</feature>
<keyword evidence="1 2" id="KW-0238">DNA-binding</keyword>
<reference evidence="4 5" key="1">
    <citation type="submission" date="2018-10" db="EMBL/GenBank/DDBJ databases">
        <title>Draft Genome Sequence of Anaerotignum sp. KCTC 15736.</title>
        <authorList>
            <person name="Choi S.H."/>
            <person name="Kim J.S."/>
            <person name="Kang S.W."/>
            <person name="Lee J.S."/>
            <person name="Park S.H."/>
        </authorList>
    </citation>
    <scope>NUCLEOTIDE SEQUENCE [LARGE SCALE GENOMIC DNA]</scope>
    <source>
        <strain evidence="4 5">KCTC 15736</strain>
    </source>
</reference>
<protein>
    <recommendedName>
        <fullName evidence="2">Single-stranded DNA-binding protein</fullName>
    </recommendedName>
</protein>
<proteinExistence type="predicted"/>
<dbReference type="Gene3D" id="2.40.50.140">
    <property type="entry name" value="Nucleic acid-binding proteins"/>
    <property type="match status" value="1"/>
</dbReference>
<evidence type="ECO:0000256" key="1">
    <source>
        <dbReference type="ARBA" id="ARBA00023125"/>
    </source>
</evidence>
<dbReference type="GO" id="GO:0003697">
    <property type="term" value="F:single-stranded DNA binding"/>
    <property type="evidence" value="ECO:0007669"/>
    <property type="project" value="InterPro"/>
</dbReference>
<dbReference type="Proteomes" id="UP000287361">
    <property type="component" value="Unassembled WGS sequence"/>
</dbReference>
<dbReference type="AlphaFoldDB" id="A0A401LES3"/>
<dbReference type="InterPro" id="IPR012340">
    <property type="entry name" value="NA-bd_OB-fold"/>
</dbReference>
<keyword evidence="5" id="KW-1185">Reference proteome</keyword>
<feature type="compositionally biased region" description="Basic and acidic residues" evidence="3">
    <location>
        <begin position="106"/>
        <end position="116"/>
    </location>
</feature>
<name>A0A401LES3_9FIRM</name>
<evidence type="ECO:0000313" key="4">
    <source>
        <dbReference type="EMBL" id="GCB29875.1"/>
    </source>
</evidence>
<evidence type="ECO:0000313" key="5">
    <source>
        <dbReference type="Proteomes" id="UP000287361"/>
    </source>
</evidence>
<dbReference type="InterPro" id="IPR000424">
    <property type="entry name" value="Primosome_PriB/ssb"/>
</dbReference>
<dbReference type="Pfam" id="PF00436">
    <property type="entry name" value="SSB"/>
    <property type="match status" value="1"/>
</dbReference>
<gene>
    <name evidence="4" type="ORF">KGMB03357_15360</name>
</gene>
<dbReference type="SUPFAM" id="SSF50249">
    <property type="entry name" value="Nucleic acid-binding proteins"/>
    <property type="match status" value="1"/>
</dbReference>
<dbReference type="OrthoDB" id="2064896at2"/>
<evidence type="ECO:0000256" key="3">
    <source>
        <dbReference type="SAM" id="MobiDB-lite"/>
    </source>
</evidence>
<dbReference type="InterPro" id="IPR011344">
    <property type="entry name" value="ssDNA-bd"/>
</dbReference>
<comment type="caution">
    <text evidence="4">The sequence shown here is derived from an EMBL/GenBank/DDBJ whole genome shotgun (WGS) entry which is preliminary data.</text>
</comment>
<sequence length="135" mass="14968">MMIHMTTVGGVTADIEGKESANGATYLSFDLAVTKGYGTSRHTVYLQVWAFRAIAERLIAAKVKKGSQLLISGDFDVVTFERKDGSKGTVNKVILQDWEFVSGSKNNEDKAEEKKSQPKATYQEHYCTDDEDLPL</sequence>
<dbReference type="PIRSF" id="PIRSF002070">
    <property type="entry name" value="SSB"/>
    <property type="match status" value="1"/>
</dbReference>
<evidence type="ECO:0000256" key="2">
    <source>
        <dbReference type="PIRNR" id="PIRNR002070"/>
    </source>
</evidence>
<organism evidence="4 5">
    <name type="scientific">Anaerotignum faecicola</name>
    <dbReference type="NCBI Taxonomy" id="2358141"/>
    <lineage>
        <taxon>Bacteria</taxon>
        <taxon>Bacillati</taxon>
        <taxon>Bacillota</taxon>
        <taxon>Clostridia</taxon>
        <taxon>Lachnospirales</taxon>
        <taxon>Anaerotignaceae</taxon>
        <taxon>Anaerotignum</taxon>
    </lineage>
</organism>
<dbReference type="EMBL" id="BHVZ01000004">
    <property type="protein sequence ID" value="GCB29875.1"/>
    <property type="molecule type" value="Genomic_DNA"/>
</dbReference>
<accession>A0A401LES3</accession>